<feature type="region of interest" description="Disordered" evidence="4">
    <location>
        <begin position="236"/>
        <end position="255"/>
    </location>
</feature>
<dbReference type="PANTHER" id="PTHR10270">
    <property type="entry name" value="SOX TRANSCRIPTION FACTOR"/>
    <property type="match status" value="1"/>
</dbReference>
<feature type="compositionally biased region" description="Basic residues" evidence="4">
    <location>
        <begin position="35"/>
        <end position="46"/>
    </location>
</feature>
<dbReference type="Gene3D" id="1.10.30.10">
    <property type="entry name" value="High mobility group box domain"/>
    <property type="match status" value="1"/>
</dbReference>
<evidence type="ECO:0000256" key="1">
    <source>
        <dbReference type="ARBA" id="ARBA00023125"/>
    </source>
</evidence>
<dbReference type="EMBL" id="NHYE01004737">
    <property type="protein sequence ID" value="PPQ82509.1"/>
    <property type="molecule type" value="Genomic_DNA"/>
</dbReference>
<dbReference type="InterPro" id="IPR050140">
    <property type="entry name" value="SRY-related_HMG-box_TF-like"/>
</dbReference>
<organism evidence="6 7">
    <name type="scientific">Gymnopilus dilepis</name>
    <dbReference type="NCBI Taxonomy" id="231916"/>
    <lineage>
        <taxon>Eukaryota</taxon>
        <taxon>Fungi</taxon>
        <taxon>Dikarya</taxon>
        <taxon>Basidiomycota</taxon>
        <taxon>Agaricomycotina</taxon>
        <taxon>Agaricomycetes</taxon>
        <taxon>Agaricomycetidae</taxon>
        <taxon>Agaricales</taxon>
        <taxon>Agaricineae</taxon>
        <taxon>Hymenogastraceae</taxon>
        <taxon>Gymnopilus</taxon>
    </lineage>
</organism>
<evidence type="ECO:0000256" key="4">
    <source>
        <dbReference type="SAM" id="MobiDB-lite"/>
    </source>
</evidence>
<evidence type="ECO:0000256" key="2">
    <source>
        <dbReference type="ARBA" id="ARBA00023163"/>
    </source>
</evidence>
<evidence type="ECO:0000313" key="6">
    <source>
        <dbReference type="EMBL" id="PPQ82509.1"/>
    </source>
</evidence>
<keyword evidence="7" id="KW-1185">Reference proteome</keyword>
<dbReference type="OrthoDB" id="6247875at2759"/>
<keyword evidence="2" id="KW-0804">Transcription</keyword>
<dbReference type="CDD" id="cd01389">
    <property type="entry name" value="HMG-box_ROX1-like"/>
    <property type="match status" value="1"/>
</dbReference>
<dbReference type="GO" id="GO:0000122">
    <property type="term" value="P:negative regulation of transcription by RNA polymerase II"/>
    <property type="evidence" value="ECO:0007669"/>
    <property type="project" value="TreeGrafter"/>
</dbReference>
<gene>
    <name evidence="6" type="ORF">CVT26_012927</name>
</gene>
<feature type="region of interest" description="Disordered" evidence="4">
    <location>
        <begin position="17"/>
        <end position="47"/>
    </location>
</feature>
<dbReference type="PANTHER" id="PTHR10270:SF161">
    <property type="entry name" value="SEX-DETERMINING REGION Y PROTEIN"/>
    <property type="match status" value="1"/>
</dbReference>
<dbReference type="STRING" id="231916.A0A409WVK7"/>
<dbReference type="Pfam" id="PF00505">
    <property type="entry name" value="HMG_box"/>
    <property type="match status" value="1"/>
</dbReference>
<reference evidence="6 7" key="1">
    <citation type="journal article" date="2018" name="Evol. Lett.">
        <title>Horizontal gene cluster transfer increased hallucinogenic mushroom diversity.</title>
        <authorList>
            <person name="Reynolds H.T."/>
            <person name="Vijayakumar V."/>
            <person name="Gluck-Thaler E."/>
            <person name="Korotkin H.B."/>
            <person name="Matheny P.B."/>
            <person name="Slot J.C."/>
        </authorList>
    </citation>
    <scope>NUCLEOTIDE SEQUENCE [LARGE SCALE GENOMIC DNA]</scope>
    <source>
        <strain evidence="6 7">SRW20</strain>
    </source>
</reference>
<dbReference type="GO" id="GO:0001228">
    <property type="term" value="F:DNA-binding transcription activator activity, RNA polymerase II-specific"/>
    <property type="evidence" value="ECO:0007669"/>
    <property type="project" value="TreeGrafter"/>
</dbReference>
<feature type="domain" description="HMG box" evidence="5">
    <location>
        <begin position="45"/>
        <end position="114"/>
    </location>
</feature>
<feature type="DNA-binding region" description="HMG box" evidence="3">
    <location>
        <begin position="45"/>
        <end position="114"/>
    </location>
</feature>
<evidence type="ECO:0000259" key="5">
    <source>
        <dbReference type="PROSITE" id="PS50118"/>
    </source>
</evidence>
<dbReference type="PROSITE" id="PS50118">
    <property type="entry name" value="HMG_BOX_2"/>
    <property type="match status" value="1"/>
</dbReference>
<dbReference type="InterPro" id="IPR009071">
    <property type="entry name" value="HMG_box_dom"/>
</dbReference>
<dbReference type="Proteomes" id="UP000284706">
    <property type="component" value="Unassembled WGS sequence"/>
</dbReference>
<accession>A0A409WVK7</accession>
<comment type="caution">
    <text evidence="6">The sequence shown here is derived from an EMBL/GenBank/DDBJ whole genome shotgun (WGS) entry which is preliminary data.</text>
</comment>
<sequence>MASVSLTVTPALFDDPSVNTSSTSTSLSHRPNGSSKKKKRIGKHIPRPPNAFMLFRASFIKATHIPSIVGNNPSTLSTITGLAWKGLTTGQKKIWQDKAQELKDKHKKNFPGYQFQPVRRFKRKRRDVSPEDVGRCAKIAELWAQGKCGEELNDEIRNFDNSRTPMVSVRFAPPLTAQDFPRSPSQPKENPDSYKMLTPPCETPNISFNAPDEVSSQGQHTNSTVRGAYHELLPDLPSTSGPLSESMLSNDEPRPVSPIGLSPDQGSLVEYIVDNMSCDLNSFSAHDYSDELALPADNIWFMDDAHLATHTPRTPYLDSFDVVVGRLVDSGWSEF</sequence>
<dbReference type="GO" id="GO:0005634">
    <property type="term" value="C:nucleus"/>
    <property type="evidence" value="ECO:0007669"/>
    <property type="project" value="UniProtKB-UniRule"/>
</dbReference>
<dbReference type="AlphaFoldDB" id="A0A409WVK7"/>
<dbReference type="GO" id="GO:0030154">
    <property type="term" value="P:cell differentiation"/>
    <property type="evidence" value="ECO:0007669"/>
    <property type="project" value="TreeGrafter"/>
</dbReference>
<protein>
    <recommendedName>
        <fullName evidence="5">HMG box domain-containing protein</fullName>
    </recommendedName>
</protein>
<name>A0A409WVK7_9AGAR</name>
<dbReference type="GO" id="GO:0000978">
    <property type="term" value="F:RNA polymerase II cis-regulatory region sequence-specific DNA binding"/>
    <property type="evidence" value="ECO:0007669"/>
    <property type="project" value="TreeGrafter"/>
</dbReference>
<dbReference type="SUPFAM" id="SSF47095">
    <property type="entry name" value="HMG-box"/>
    <property type="match status" value="1"/>
</dbReference>
<proteinExistence type="predicted"/>
<keyword evidence="3" id="KW-0539">Nucleus</keyword>
<feature type="compositionally biased region" description="Polar residues" evidence="4">
    <location>
        <begin position="237"/>
        <end position="249"/>
    </location>
</feature>
<dbReference type="InParanoid" id="A0A409WVK7"/>
<dbReference type="SMART" id="SM00398">
    <property type="entry name" value="HMG"/>
    <property type="match status" value="1"/>
</dbReference>
<evidence type="ECO:0000313" key="7">
    <source>
        <dbReference type="Proteomes" id="UP000284706"/>
    </source>
</evidence>
<keyword evidence="1 3" id="KW-0238">DNA-binding</keyword>
<dbReference type="InterPro" id="IPR036910">
    <property type="entry name" value="HMG_box_dom_sf"/>
</dbReference>
<evidence type="ECO:0000256" key="3">
    <source>
        <dbReference type="PROSITE-ProRule" id="PRU00267"/>
    </source>
</evidence>